<name>A0A6J4IN75_9ACTN</name>
<sequence length="381" mass="40992">MARNRSLVTVCAAAIVLLLVADVAAAVVVTGRNRIHTPRRLKGVLPTLTAFVEKHRGLEFKRGVDMFLLDDQEFEEALSGAGPHSADPATAYLESRFLVGFLKALGLVGNDFQLSSLETAGNRSLLGLYDPVTRRIIIRSELPAPLLHRVVVHELTHALDDQHHPLEDIVVDLRTEESRSLQALLEGDAGRIDTLFRDQLPPADRAAADGDVEGPTGIAASTGPFLELLAFPYVSGPAFARALVARGGTAALDEAFRSRPTTSEEVLHPERFPQPGPSVTVPTPAADGPILGMGVLGELGLRLVLGETLDAAGAARAADGWGDDHYVAWSDKERTCVRVNLRMDTPSDTREARDALRLWATKHPGTDIRPVGEVTTLTRCA</sequence>
<dbReference type="EMBL" id="CADCTB010000148">
    <property type="protein sequence ID" value="CAA9254808.1"/>
    <property type="molecule type" value="Genomic_DNA"/>
</dbReference>
<evidence type="ECO:0000313" key="1">
    <source>
        <dbReference type="EMBL" id="CAA9254808.1"/>
    </source>
</evidence>
<protein>
    <submittedName>
        <fullName evidence="1">Uncharacterized protein</fullName>
    </submittedName>
</protein>
<dbReference type="AlphaFoldDB" id="A0A6J4IN75"/>
<organism evidence="1">
    <name type="scientific">uncultured Acidimicrobiales bacterium</name>
    <dbReference type="NCBI Taxonomy" id="310071"/>
    <lineage>
        <taxon>Bacteria</taxon>
        <taxon>Bacillati</taxon>
        <taxon>Actinomycetota</taxon>
        <taxon>Acidimicrobiia</taxon>
        <taxon>Acidimicrobiales</taxon>
        <taxon>environmental samples</taxon>
    </lineage>
</organism>
<gene>
    <name evidence="1" type="ORF">AVDCRST_MAG10-2420</name>
</gene>
<proteinExistence type="predicted"/>
<accession>A0A6J4IN75</accession>
<reference evidence="1" key="1">
    <citation type="submission" date="2020-02" db="EMBL/GenBank/DDBJ databases">
        <authorList>
            <person name="Meier V. D."/>
        </authorList>
    </citation>
    <scope>NUCLEOTIDE SEQUENCE</scope>
    <source>
        <strain evidence="1">AVDCRST_MAG10</strain>
    </source>
</reference>